<evidence type="ECO:0000256" key="11">
    <source>
        <dbReference type="ARBA" id="ARBA00023326"/>
    </source>
</evidence>
<dbReference type="GO" id="GO:0005576">
    <property type="term" value="C:extracellular region"/>
    <property type="evidence" value="ECO:0007669"/>
    <property type="project" value="TreeGrafter"/>
</dbReference>
<keyword evidence="5" id="KW-0732">Signal</keyword>
<dbReference type="SMART" id="SM00636">
    <property type="entry name" value="Glyco_18"/>
    <property type="match status" value="1"/>
</dbReference>
<dbReference type="AlphaFoldDB" id="A0A7R8VIU9"/>
<keyword evidence="8" id="KW-1015">Disulfide bond</keyword>
<dbReference type="EC" id="3.2.1.14" evidence="3"/>
<evidence type="ECO:0000256" key="9">
    <source>
        <dbReference type="ARBA" id="ARBA00023277"/>
    </source>
</evidence>
<dbReference type="GO" id="GO:0006032">
    <property type="term" value="P:chitin catabolic process"/>
    <property type="evidence" value="ECO:0007669"/>
    <property type="project" value="UniProtKB-KW"/>
</dbReference>
<dbReference type="SUPFAM" id="SSF51445">
    <property type="entry name" value="(Trans)glycosidases"/>
    <property type="match status" value="1"/>
</dbReference>
<keyword evidence="7" id="KW-0146">Chitin degradation</keyword>
<dbReference type="InterPro" id="IPR001223">
    <property type="entry name" value="Glyco_hydro18_cat"/>
</dbReference>
<evidence type="ECO:0000259" key="12">
    <source>
        <dbReference type="PROSITE" id="PS51910"/>
    </source>
</evidence>
<evidence type="ECO:0000256" key="2">
    <source>
        <dbReference type="ARBA" id="ARBA00009121"/>
    </source>
</evidence>
<accession>A0A7R8VIU9</accession>
<organism evidence="13">
    <name type="scientific">Timema douglasi</name>
    <name type="common">Walking stick</name>
    <dbReference type="NCBI Taxonomy" id="61478"/>
    <lineage>
        <taxon>Eukaryota</taxon>
        <taxon>Metazoa</taxon>
        <taxon>Ecdysozoa</taxon>
        <taxon>Arthropoda</taxon>
        <taxon>Hexapoda</taxon>
        <taxon>Insecta</taxon>
        <taxon>Pterygota</taxon>
        <taxon>Neoptera</taxon>
        <taxon>Polyneoptera</taxon>
        <taxon>Phasmatodea</taxon>
        <taxon>Timematodea</taxon>
        <taxon>Timematoidea</taxon>
        <taxon>Timematidae</taxon>
        <taxon>Timema</taxon>
    </lineage>
</organism>
<dbReference type="Gene3D" id="3.20.20.80">
    <property type="entry name" value="Glycosidases"/>
    <property type="match status" value="1"/>
</dbReference>
<proteinExistence type="inferred from homology"/>
<comment type="similarity">
    <text evidence="2">Belongs to the glycosyl hydrolase 18 family. Chitinase class II subfamily.</text>
</comment>
<keyword evidence="6" id="KW-0378">Hydrolase</keyword>
<evidence type="ECO:0000256" key="10">
    <source>
        <dbReference type="ARBA" id="ARBA00023295"/>
    </source>
</evidence>
<keyword evidence="11" id="KW-0624">Polysaccharide degradation</keyword>
<dbReference type="InterPro" id="IPR017853">
    <property type="entry name" value="GH"/>
</dbReference>
<feature type="domain" description="GH18" evidence="12">
    <location>
        <begin position="1"/>
        <end position="252"/>
    </location>
</feature>
<dbReference type="PROSITE" id="PS51910">
    <property type="entry name" value="GH18_2"/>
    <property type="match status" value="1"/>
</dbReference>
<dbReference type="InterPro" id="IPR011583">
    <property type="entry name" value="Chitinase_II/V-like_cat"/>
</dbReference>
<dbReference type="FunFam" id="3.10.50.10:FF:000004">
    <property type="entry name" value="Chitinase 5"/>
    <property type="match status" value="1"/>
</dbReference>
<evidence type="ECO:0000256" key="8">
    <source>
        <dbReference type="ARBA" id="ARBA00023157"/>
    </source>
</evidence>
<evidence type="ECO:0000256" key="7">
    <source>
        <dbReference type="ARBA" id="ARBA00023024"/>
    </source>
</evidence>
<dbReference type="PANTHER" id="PTHR11177:SF359">
    <property type="entry name" value="CHITINASE 10-RELATED"/>
    <property type="match status" value="1"/>
</dbReference>
<evidence type="ECO:0000256" key="4">
    <source>
        <dbReference type="ARBA" id="ARBA00022669"/>
    </source>
</evidence>
<dbReference type="Gene3D" id="3.10.50.10">
    <property type="match status" value="1"/>
</dbReference>
<dbReference type="GO" id="GO:0000272">
    <property type="term" value="P:polysaccharide catabolic process"/>
    <property type="evidence" value="ECO:0007669"/>
    <property type="project" value="UniProtKB-KW"/>
</dbReference>
<protein>
    <recommendedName>
        <fullName evidence="3">chitinase</fullName>
        <ecNumber evidence="3">3.2.1.14</ecNumber>
    </recommendedName>
</protein>
<dbReference type="GO" id="GO:0008061">
    <property type="term" value="F:chitin binding"/>
    <property type="evidence" value="ECO:0007669"/>
    <property type="project" value="UniProtKB-KW"/>
</dbReference>
<dbReference type="InterPro" id="IPR050314">
    <property type="entry name" value="Glycosyl_Hydrlase_18"/>
</dbReference>
<dbReference type="InterPro" id="IPR029070">
    <property type="entry name" value="Chitinase_insertion_sf"/>
</dbReference>
<dbReference type="EMBL" id="OA566755">
    <property type="protein sequence ID" value="CAD7199393.1"/>
    <property type="molecule type" value="Genomic_DNA"/>
</dbReference>
<keyword evidence="10" id="KW-0326">Glycosidase</keyword>
<dbReference type="Pfam" id="PF00704">
    <property type="entry name" value="Glyco_hydro_18"/>
    <property type="match status" value="1"/>
</dbReference>
<dbReference type="PANTHER" id="PTHR11177">
    <property type="entry name" value="CHITINASE"/>
    <property type="match status" value="1"/>
</dbReference>
<dbReference type="GO" id="GO:0008843">
    <property type="term" value="F:endochitinase activity"/>
    <property type="evidence" value="ECO:0007669"/>
    <property type="project" value="UniProtKB-EC"/>
</dbReference>
<evidence type="ECO:0000313" key="13">
    <source>
        <dbReference type="EMBL" id="CAD7199393.1"/>
    </source>
</evidence>
<comment type="catalytic activity">
    <reaction evidence="1">
        <text>Random endo-hydrolysis of N-acetyl-beta-D-glucosaminide (1-&gt;4)-beta-linkages in chitin and chitodextrins.</text>
        <dbReference type="EC" id="3.2.1.14"/>
    </reaction>
</comment>
<dbReference type="SUPFAM" id="SSF54556">
    <property type="entry name" value="Chitinase insertion domain"/>
    <property type="match status" value="1"/>
</dbReference>
<evidence type="ECO:0000256" key="1">
    <source>
        <dbReference type="ARBA" id="ARBA00000822"/>
    </source>
</evidence>
<evidence type="ECO:0000256" key="3">
    <source>
        <dbReference type="ARBA" id="ARBA00012729"/>
    </source>
</evidence>
<keyword evidence="4" id="KW-0147">Chitin-binding</keyword>
<evidence type="ECO:0000256" key="6">
    <source>
        <dbReference type="ARBA" id="ARBA00022801"/>
    </source>
</evidence>
<evidence type="ECO:0000256" key="5">
    <source>
        <dbReference type="ARBA" id="ARBA00022729"/>
    </source>
</evidence>
<keyword evidence="9" id="KW-0119">Carbohydrate metabolism</keyword>
<reference evidence="13" key="1">
    <citation type="submission" date="2020-11" db="EMBL/GenBank/DDBJ databases">
        <authorList>
            <person name="Tran Van P."/>
        </authorList>
    </citation>
    <scope>NUCLEOTIDE SEQUENCE</scope>
</reference>
<name>A0A7R8VIU9_TIMDO</name>
<gene>
    <name evidence="13" type="ORF">TDIB3V08_LOCUS5643</name>
</gene>
<sequence length="260" mass="29389">MSQDNFPIDIAMSQDNFPIYIAMSQDNFPIDIAMSQDNFPIYIAMSQDNFPVDIVMSYDVPALSQYFDWISVMTYDFHGHWDKQTGHVAPLHYYPGDTYDYFNANFSINYWIQQGANPKKIIMGMPLYGQSFSLTDTKDTGLNAKTAGPGEAGEFTRAGGFLAYYEICDNVKSKGWNPVRDPEGRIGPYAHKGNQWVSYDDVSDIRRKSQFVKSLGLGGGMIWALDLDDFRNRCGCGRHPLLRTINSELRGLSADTRDCT</sequence>